<evidence type="ECO:0000313" key="2">
    <source>
        <dbReference type="Proteomes" id="UP000789508"/>
    </source>
</evidence>
<feature type="non-terminal residue" evidence="1">
    <location>
        <position position="1"/>
    </location>
</feature>
<evidence type="ECO:0000313" key="1">
    <source>
        <dbReference type="EMBL" id="CAG8775621.1"/>
    </source>
</evidence>
<dbReference type="InterPro" id="IPR040227">
    <property type="entry name" value="Nibrin-rel"/>
</dbReference>
<gene>
    <name evidence="1" type="ORF">ALEPTO_LOCUS14385</name>
</gene>
<name>A0A9N9NYJ1_9GLOM</name>
<dbReference type="GO" id="GO:0000724">
    <property type="term" value="P:double-strand break repair via homologous recombination"/>
    <property type="evidence" value="ECO:0007669"/>
    <property type="project" value="TreeGrafter"/>
</dbReference>
<proteinExistence type="predicted"/>
<dbReference type="InterPro" id="IPR036420">
    <property type="entry name" value="BRCT_dom_sf"/>
</dbReference>
<dbReference type="PANTHER" id="PTHR12162:SF0">
    <property type="entry name" value="NIBRIN"/>
    <property type="match status" value="1"/>
</dbReference>
<dbReference type="GO" id="GO:0003684">
    <property type="term" value="F:damaged DNA binding"/>
    <property type="evidence" value="ECO:0007669"/>
    <property type="project" value="TreeGrafter"/>
</dbReference>
<dbReference type="Proteomes" id="UP000789508">
    <property type="component" value="Unassembled WGS sequence"/>
</dbReference>
<dbReference type="GO" id="GO:0030870">
    <property type="term" value="C:Mre11 complex"/>
    <property type="evidence" value="ECO:0007669"/>
    <property type="project" value="InterPro"/>
</dbReference>
<dbReference type="PANTHER" id="PTHR12162">
    <property type="entry name" value="NIBRIN-RELATED"/>
    <property type="match status" value="1"/>
</dbReference>
<keyword evidence="2" id="KW-1185">Reference proteome</keyword>
<organism evidence="1 2">
    <name type="scientific">Ambispora leptoticha</name>
    <dbReference type="NCBI Taxonomy" id="144679"/>
    <lineage>
        <taxon>Eukaryota</taxon>
        <taxon>Fungi</taxon>
        <taxon>Fungi incertae sedis</taxon>
        <taxon>Mucoromycota</taxon>
        <taxon>Glomeromycotina</taxon>
        <taxon>Glomeromycetes</taxon>
        <taxon>Archaeosporales</taxon>
        <taxon>Ambisporaceae</taxon>
        <taxon>Ambispora</taxon>
    </lineage>
</organism>
<dbReference type="EMBL" id="CAJVPS010055447">
    <property type="protein sequence ID" value="CAG8775621.1"/>
    <property type="molecule type" value="Genomic_DNA"/>
</dbReference>
<dbReference type="OrthoDB" id="552194at2759"/>
<sequence>LEACEKTGIKALVGNPWKMKKCTHLISAVASCTETIMIALIKGIPIIDSTWLSELASEAYMKRMQHSYTLPDYRLHLPPISFSIPTSPSSSSTITITEDNRVLSVNNKRRTLFKDTVFVSLDKSDPSLSLNTKLIQEGGGTVIKVDLNPIISEDDFQVFMTMELLAPL</sequence>
<protein>
    <submittedName>
        <fullName evidence="1">6372_t:CDS:1</fullName>
    </submittedName>
</protein>
<comment type="caution">
    <text evidence="1">The sequence shown here is derived from an EMBL/GenBank/DDBJ whole genome shotgun (WGS) entry which is preliminary data.</text>
</comment>
<feature type="non-terminal residue" evidence="1">
    <location>
        <position position="168"/>
    </location>
</feature>
<dbReference type="CDD" id="cd00027">
    <property type="entry name" value="BRCT"/>
    <property type="match status" value="1"/>
</dbReference>
<accession>A0A9N9NYJ1</accession>
<dbReference type="Gene3D" id="3.40.50.10190">
    <property type="entry name" value="BRCT domain"/>
    <property type="match status" value="1"/>
</dbReference>
<dbReference type="GO" id="GO:0007095">
    <property type="term" value="P:mitotic G2 DNA damage checkpoint signaling"/>
    <property type="evidence" value="ECO:0007669"/>
    <property type="project" value="InterPro"/>
</dbReference>
<dbReference type="AlphaFoldDB" id="A0A9N9NYJ1"/>
<reference evidence="1" key="1">
    <citation type="submission" date="2021-06" db="EMBL/GenBank/DDBJ databases">
        <authorList>
            <person name="Kallberg Y."/>
            <person name="Tangrot J."/>
            <person name="Rosling A."/>
        </authorList>
    </citation>
    <scope>NUCLEOTIDE SEQUENCE</scope>
    <source>
        <strain evidence="1">FL130A</strain>
    </source>
</reference>